<dbReference type="PRINTS" id="PR00420">
    <property type="entry name" value="RNGMNOXGNASE"/>
</dbReference>
<evidence type="ECO:0000256" key="3">
    <source>
        <dbReference type="SAM" id="MobiDB-lite"/>
    </source>
</evidence>
<keyword evidence="2" id="KW-0520">NAD</keyword>
<feature type="region of interest" description="Disordered" evidence="3">
    <location>
        <begin position="391"/>
        <end position="410"/>
    </location>
</feature>
<comment type="caution">
    <text evidence="5">The sequence shown here is derived from an EMBL/GenBank/DDBJ whole genome shotgun (WGS) entry which is preliminary data.</text>
</comment>
<dbReference type="Gene3D" id="3.30.9.20">
    <property type="match status" value="1"/>
</dbReference>
<dbReference type="RefSeq" id="WP_196414438.1">
    <property type="nucleotide sequence ID" value="NZ_JADQTO010000006.1"/>
</dbReference>
<dbReference type="EMBL" id="JADQTO010000006">
    <property type="protein sequence ID" value="MBG0562629.1"/>
    <property type="molecule type" value="Genomic_DNA"/>
</dbReference>
<organism evidence="5 6">
    <name type="scientific">Actinoplanes aureus</name>
    <dbReference type="NCBI Taxonomy" id="2792083"/>
    <lineage>
        <taxon>Bacteria</taxon>
        <taxon>Bacillati</taxon>
        <taxon>Actinomycetota</taxon>
        <taxon>Actinomycetes</taxon>
        <taxon>Micromonosporales</taxon>
        <taxon>Micromonosporaceae</taxon>
        <taxon>Actinoplanes</taxon>
    </lineage>
</organism>
<keyword evidence="5" id="KW-0503">Monooxygenase</keyword>
<dbReference type="Gene3D" id="3.50.50.60">
    <property type="entry name" value="FAD/NAD(P)-binding domain"/>
    <property type="match status" value="1"/>
</dbReference>
<dbReference type="AlphaFoldDB" id="A0A931C3C6"/>
<dbReference type="GO" id="GO:0004497">
    <property type="term" value="F:monooxygenase activity"/>
    <property type="evidence" value="ECO:0007669"/>
    <property type="project" value="UniProtKB-KW"/>
</dbReference>
<dbReference type="PANTHER" id="PTHR43476:SF4">
    <property type="entry name" value="BLR0106 PROTEIN"/>
    <property type="match status" value="1"/>
</dbReference>
<dbReference type="SUPFAM" id="SSF51905">
    <property type="entry name" value="FAD/NAD(P)-binding domain"/>
    <property type="match status" value="1"/>
</dbReference>
<dbReference type="InterPro" id="IPR036188">
    <property type="entry name" value="FAD/NAD-bd_sf"/>
</dbReference>
<dbReference type="Proteomes" id="UP000598146">
    <property type="component" value="Unassembled WGS sequence"/>
</dbReference>
<sequence length="410" mass="46149">MRITCVGGGPAGLYFAVLAKLADPGHEITVLERNPAGVTWGWGVVFWDDLLDDLFRYDPVSAERIWESARQWDEYEVRATGKPVTHLAGYGFSLGRHRLLEILAERAAELGVRISYRDELTDLSDLPPADLVVACDGARSRIREQYAEHFGAEVEVARNKYIWLGTTHVFDTFTFGFEKTEAGWIWFHAYPFNDRTSTFIVECQPSTWAALGFDTLDARDGCVKLQEIFAEHLNGKALIDHRAEVGGTGWLNFRRVTAHRWDHGNVVLMGDSAHTTHFAIGSGTKLAMQDAMALAEAVASGDDLAVALERYEHRRKAALAPLQRAARASSAWFERMPEYADLPAKRFSYALSNRRGEYPMWRFVLHMATQNIVARTLLRWTLSARRWSRARRRPNTSHSVAAGQAIPNTA</sequence>
<evidence type="ECO:0000259" key="4">
    <source>
        <dbReference type="Pfam" id="PF01494"/>
    </source>
</evidence>
<reference evidence="5" key="1">
    <citation type="submission" date="2020-11" db="EMBL/GenBank/DDBJ databases">
        <title>Isolation and identification of active actinomycetes.</title>
        <authorList>
            <person name="Sun X."/>
        </authorList>
    </citation>
    <scope>NUCLEOTIDE SEQUENCE</scope>
    <source>
        <strain evidence="5">NEAU-A11</strain>
    </source>
</reference>
<keyword evidence="6" id="KW-1185">Reference proteome</keyword>
<evidence type="ECO:0000256" key="2">
    <source>
        <dbReference type="ARBA" id="ARBA00023027"/>
    </source>
</evidence>
<evidence type="ECO:0000313" key="5">
    <source>
        <dbReference type="EMBL" id="MBG0562629.1"/>
    </source>
</evidence>
<evidence type="ECO:0000256" key="1">
    <source>
        <dbReference type="ARBA" id="ARBA00023002"/>
    </source>
</evidence>
<accession>A0A931C3C6</accession>
<keyword evidence="1" id="KW-0560">Oxidoreductase</keyword>
<name>A0A931C3C6_9ACTN</name>
<gene>
    <name evidence="5" type="ORF">I4J89_14320</name>
</gene>
<dbReference type="Pfam" id="PF01494">
    <property type="entry name" value="FAD_binding_3"/>
    <property type="match status" value="1"/>
</dbReference>
<protein>
    <submittedName>
        <fullName evidence="5">FAD-dependent monooxygenase</fullName>
    </submittedName>
</protein>
<feature type="domain" description="FAD-binding" evidence="4">
    <location>
        <begin position="106"/>
        <end position="318"/>
    </location>
</feature>
<dbReference type="PANTHER" id="PTHR43476">
    <property type="entry name" value="3-(3-HYDROXY-PHENYL)PROPIONATE/3-HYDROXYCINNAMIC ACID HYDROXYLASE"/>
    <property type="match status" value="1"/>
</dbReference>
<dbReference type="InterPro" id="IPR002938">
    <property type="entry name" value="FAD-bd"/>
</dbReference>
<dbReference type="GO" id="GO:0071949">
    <property type="term" value="F:FAD binding"/>
    <property type="evidence" value="ECO:0007669"/>
    <property type="project" value="InterPro"/>
</dbReference>
<dbReference type="InterPro" id="IPR050631">
    <property type="entry name" value="PheA/TfdB_FAD_monoxygenase"/>
</dbReference>
<evidence type="ECO:0000313" key="6">
    <source>
        <dbReference type="Proteomes" id="UP000598146"/>
    </source>
</evidence>
<proteinExistence type="predicted"/>